<dbReference type="GO" id="GO:0004601">
    <property type="term" value="F:peroxidase activity"/>
    <property type="evidence" value="ECO:0007669"/>
    <property type="project" value="UniProtKB-KW"/>
</dbReference>
<evidence type="ECO:0000313" key="6">
    <source>
        <dbReference type="EMBL" id="MCP9762061.1"/>
    </source>
</evidence>
<dbReference type="Gene3D" id="3.40.30.10">
    <property type="entry name" value="Glutaredoxin"/>
    <property type="match status" value="1"/>
</dbReference>
<gene>
    <name evidence="6" type="ORF">EGI31_03780</name>
</gene>
<dbReference type="InterPro" id="IPR036249">
    <property type="entry name" value="Thioredoxin-like_sf"/>
</dbReference>
<dbReference type="GO" id="GO:0006979">
    <property type="term" value="P:response to oxidative stress"/>
    <property type="evidence" value="ECO:0007669"/>
    <property type="project" value="InterPro"/>
</dbReference>
<comment type="similarity">
    <text evidence="1 5">Belongs to the glutathione peroxidase family.</text>
</comment>
<dbReference type="InterPro" id="IPR029759">
    <property type="entry name" value="GPX_AS"/>
</dbReference>
<dbReference type="CDD" id="cd00340">
    <property type="entry name" value="GSH_Peroxidase"/>
    <property type="match status" value="1"/>
</dbReference>
<evidence type="ECO:0000256" key="5">
    <source>
        <dbReference type="RuleBase" id="RU000499"/>
    </source>
</evidence>
<evidence type="ECO:0000256" key="3">
    <source>
        <dbReference type="ARBA" id="ARBA00023002"/>
    </source>
</evidence>
<dbReference type="AlphaFoldDB" id="A0AAE3H119"/>
<feature type="active site" evidence="4">
    <location>
        <position position="77"/>
    </location>
</feature>
<dbReference type="EMBL" id="RJUF01000005">
    <property type="protein sequence ID" value="MCP9762061.1"/>
    <property type="molecule type" value="Genomic_DNA"/>
</dbReference>
<evidence type="ECO:0000256" key="4">
    <source>
        <dbReference type="PIRSR" id="PIRSR000303-1"/>
    </source>
</evidence>
<sequence length="199" mass="22735">MKFLTIGIVTLAVMAFFSRNLIKNIFSKKQSILSSTNVNNYKGSFYDFIVNDLSGKPVNLKDFQGKTVVLINVASKCGFTPQYADWQKFHEKYGDKVAVLGFPANDFMSQEPGTSEEIAEFCQKNYGVTFRMFEKVTVTGKDKAPLYNWLTTKELNGWNNQEPTWNFCKYLINKEGKLTHFFESKITPENPEFLKAVGI</sequence>
<dbReference type="PROSITE" id="PS00460">
    <property type="entry name" value="GLUTATHIONE_PEROXID_1"/>
    <property type="match status" value="1"/>
</dbReference>
<dbReference type="PANTHER" id="PTHR11592:SF78">
    <property type="entry name" value="GLUTATHIONE PEROXIDASE"/>
    <property type="match status" value="1"/>
</dbReference>
<dbReference type="Proteomes" id="UP001204144">
    <property type="component" value="Unassembled WGS sequence"/>
</dbReference>
<evidence type="ECO:0000256" key="1">
    <source>
        <dbReference type="ARBA" id="ARBA00006926"/>
    </source>
</evidence>
<keyword evidence="7" id="KW-1185">Reference proteome</keyword>
<proteinExistence type="inferred from homology"/>
<accession>A0AAE3H119</accession>
<protein>
    <recommendedName>
        <fullName evidence="5">Glutathione peroxidase</fullName>
    </recommendedName>
</protein>
<dbReference type="InterPro" id="IPR000889">
    <property type="entry name" value="Glutathione_peroxidase"/>
</dbReference>
<evidence type="ECO:0000313" key="7">
    <source>
        <dbReference type="Proteomes" id="UP001204144"/>
    </source>
</evidence>
<dbReference type="RefSeq" id="WP_255035812.1">
    <property type="nucleotide sequence ID" value="NZ_RJUF01000005.1"/>
</dbReference>
<dbReference type="Pfam" id="PF00255">
    <property type="entry name" value="GSHPx"/>
    <property type="match status" value="1"/>
</dbReference>
<keyword evidence="3 5" id="KW-0560">Oxidoreductase</keyword>
<keyword evidence="2 5" id="KW-0575">Peroxidase</keyword>
<comment type="caution">
    <text evidence="6">The sequence shown here is derived from an EMBL/GenBank/DDBJ whole genome shotgun (WGS) entry which is preliminary data.</text>
</comment>
<dbReference type="PRINTS" id="PR01011">
    <property type="entry name" value="GLUTPROXDASE"/>
</dbReference>
<organism evidence="6 7">
    <name type="scientific">Lacihabitans soyangensis</name>
    <dbReference type="NCBI Taxonomy" id="869394"/>
    <lineage>
        <taxon>Bacteria</taxon>
        <taxon>Pseudomonadati</taxon>
        <taxon>Bacteroidota</taxon>
        <taxon>Cytophagia</taxon>
        <taxon>Cytophagales</taxon>
        <taxon>Leadbetterellaceae</taxon>
        <taxon>Lacihabitans</taxon>
    </lineage>
</organism>
<dbReference type="PIRSF" id="PIRSF000303">
    <property type="entry name" value="Glutathion_perox"/>
    <property type="match status" value="1"/>
</dbReference>
<dbReference type="PANTHER" id="PTHR11592">
    <property type="entry name" value="GLUTATHIONE PEROXIDASE"/>
    <property type="match status" value="1"/>
</dbReference>
<dbReference type="PROSITE" id="PS51355">
    <property type="entry name" value="GLUTATHIONE_PEROXID_3"/>
    <property type="match status" value="1"/>
</dbReference>
<dbReference type="SUPFAM" id="SSF52833">
    <property type="entry name" value="Thioredoxin-like"/>
    <property type="match status" value="1"/>
</dbReference>
<reference evidence="6 7" key="1">
    <citation type="submission" date="2018-11" db="EMBL/GenBank/DDBJ databases">
        <title>Novel bacteria species description.</title>
        <authorList>
            <person name="Han J.-H."/>
        </authorList>
    </citation>
    <scope>NUCLEOTIDE SEQUENCE [LARGE SCALE GENOMIC DNA]</scope>
    <source>
        <strain evidence="6 7">KCTC23259</strain>
    </source>
</reference>
<evidence type="ECO:0000256" key="2">
    <source>
        <dbReference type="ARBA" id="ARBA00022559"/>
    </source>
</evidence>
<name>A0AAE3H119_9BACT</name>